<feature type="transmembrane region" description="Helical" evidence="2">
    <location>
        <begin position="176"/>
        <end position="198"/>
    </location>
</feature>
<protein>
    <recommendedName>
        <fullName evidence="5">Transporter (Transmembrane protein)</fullName>
    </recommendedName>
</protein>
<accession>A0ABP9PW36</accession>
<evidence type="ECO:0008006" key="5">
    <source>
        <dbReference type="Google" id="ProtNLM"/>
    </source>
</evidence>
<gene>
    <name evidence="3" type="ORF">GCM10023321_22890</name>
</gene>
<dbReference type="RefSeq" id="WP_185061904.1">
    <property type="nucleotide sequence ID" value="NZ_BAABJP010000008.1"/>
</dbReference>
<dbReference type="Proteomes" id="UP001428817">
    <property type="component" value="Unassembled WGS sequence"/>
</dbReference>
<dbReference type="Gene3D" id="1.10.287.1260">
    <property type="match status" value="1"/>
</dbReference>
<dbReference type="Pfam" id="PF05552">
    <property type="entry name" value="MS_channel_1st_1"/>
    <property type="match status" value="2"/>
</dbReference>
<feature type="transmembrane region" description="Helical" evidence="2">
    <location>
        <begin position="15"/>
        <end position="36"/>
    </location>
</feature>
<keyword evidence="2" id="KW-0812">Transmembrane</keyword>
<keyword evidence="2" id="KW-0472">Membrane</keyword>
<evidence type="ECO:0000313" key="4">
    <source>
        <dbReference type="Proteomes" id="UP001428817"/>
    </source>
</evidence>
<feature type="transmembrane region" description="Helical" evidence="2">
    <location>
        <begin position="72"/>
        <end position="93"/>
    </location>
</feature>
<dbReference type="InterPro" id="IPR008910">
    <property type="entry name" value="MSC_TM_helix"/>
</dbReference>
<feature type="region of interest" description="Disordered" evidence="1">
    <location>
        <begin position="215"/>
        <end position="264"/>
    </location>
</feature>
<dbReference type="EMBL" id="BAABJP010000008">
    <property type="protein sequence ID" value="GAA5153099.1"/>
    <property type="molecule type" value="Genomic_DNA"/>
</dbReference>
<feature type="compositionally biased region" description="Polar residues" evidence="1">
    <location>
        <begin position="251"/>
        <end position="264"/>
    </location>
</feature>
<keyword evidence="2" id="KW-1133">Transmembrane helix</keyword>
<evidence type="ECO:0000256" key="2">
    <source>
        <dbReference type="SAM" id="Phobius"/>
    </source>
</evidence>
<reference evidence="4" key="1">
    <citation type="journal article" date="2019" name="Int. J. Syst. Evol. Microbiol.">
        <title>The Global Catalogue of Microorganisms (GCM) 10K type strain sequencing project: providing services to taxonomists for standard genome sequencing and annotation.</title>
        <authorList>
            <consortium name="The Broad Institute Genomics Platform"/>
            <consortium name="The Broad Institute Genome Sequencing Center for Infectious Disease"/>
            <person name="Wu L."/>
            <person name="Ma J."/>
        </authorList>
    </citation>
    <scope>NUCLEOTIDE SEQUENCE [LARGE SCALE GENOMIC DNA]</scope>
    <source>
        <strain evidence="4">JCM 18303</strain>
    </source>
</reference>
<evidence type="ECO:0000256" key="1">
    <source>
        <dbReference type="SAM" id="MobiDB-lite"/>
    </source>
</evidence>
<feature type="compositionally biased region" description="Basic and acidic residues" evidence="1">
    <location>
        <begin position="215"/>
        <end position="226"/>
    </location>
</feature>
<sequence length="264" mass="27536">MPQWLQDGVASVVKFVPQLALFLVILVVGWLVAKVLRKVVDKILERVGFDRAVERGGIGRAMSGSKYDPSDLAALLVYYAVLLFTLQLAFGVFGPNAVSELITGIIAFLPKLFIALLIVVIGAAIAGAVADLIRGAMGGLSSGRVMAVVAQVAIIGLAVIAALNQMGIAVTVTLPVLITVLATVGGIAIVGIGGGLIVPMRQRWDRWLVAAEQEAARARAHQKDPDTGPVPAQQAAPPPAPPSQRAEEPTGVTNETTSHSPATY</sequence>
<feature type="transmembrane region" description="Helical" evidence="2">
    <location>
        <begin position="145"/>
        <end position="164"/>
    </location>
</feature>
<organism evidence="3 4">
    <name type="scientific">Pseudonocardia eucalypti</name>
    <dbReference type="NCBI Taxonomy" id="648755"/>
    <lineage>
        <taxon>Bacteria</taxon>
        <taxon>Bacillati</taxon>
        <taxon>Actinomycetota</taxon>
        <taxon>Actinomycetes</taxon>
        <taxon>Pseudonocardiales</taxon>
        <taxon>Pseudonocardiaceae</taxon>
        <taxon>Pseudonocardia</taxon>
    </lineage>
</organism>
<keyword evidence="4" id="KW-1185">Reference proteome</keyword>
<proteinExistence type="predicted"/>
<name>A0ABP9PW36_9PSEU</name>
<feature type="transmembrane region" description="Helical" evidence="2">
    <location>
        <begin position="113"/>
        <end position="133"/>
    </location>
</feature>
<evidence type="ECO:0000313" key="3">
    <source>
        <dbReference type="EMBL" id="GAA5153099.1"/>
    </source>
</evidence>
<comment type="caution">
    <text evidence="3">The sequence shown here is derived from an EMBL/GenBank/DDBJ whole genome shotgun (WGS) entry which is preliminary data.</text>
</comment>